<feature type="signal peptide" evidence="2">
    <location>
        <begin position="1"/>
        <end position="23"/>
    </location>
</feature>
<sequence length="320" mass="33759">MKTASRAAALALVATVTAGCALAPPPTAPVPPATATPTAAPPPTASATPAPAPLDLTLPGEAERLVDELMDAANALQAIMVTVTASDASVTVVRDGQAQTWAWRDERVQQVPSDITYVAQRMFDPDDFELGDVGALFRSAEAVSGSRRGQSLQIVDYSAGLVSMSVSTVPESRPVFFKPDGTLLPTLDFTSAWGLRQGYADAVGDRRVATAIGFGSAIGVHLDGLQGPDGTSQRRQRTARTPVIVTARTEGTALRPFDASLVDPDAVWGVLERLKESGDFSLDRTWSCIVDDRAALGVPRMYFTIGDETFTTDLDGRAVE</sequence>
<dbReference type="AlphaFoldDB" id="A0A4Q9KCD6"/>
<comment type="caution">
    <text evidence="3">The sequence shown here is derived from an EMBL/GenBank/DDBJ whole genome shotgun (WGS) entry which is preliminary data.</text>
</comment>
<feature type="compositionally biased region" description="Pro residues" evidence="1">
    <location>
        <begin position="29"/>
        <end position="44"/>
    </location>
</feature>
<evidence type="ECO:0000313" key="4">
    <source>
        <dbReference type="Proteomes" id="UP000292373"/>
    </source>
</evidence>
<dbReference type="Proteomes" id="UP000292373">
    <property type="component" value="Unassembled WGS sequence"/>
</dbReference>
<gene>
    <name evidence="3" type="ORF">ET989_09590</name>
</gene>
<protein>
    <submittedName>
        <fullName evidence="3">Uncharacterized protein</fullName>
    </submittedName>
</protein>
<proteinExistence type="predicted"/>
<keyword evidence="4" id="KW-1185">Reference proteome</keyword>
<name>A0A4Q9KCD6_9ACTN</name>
<evidence type="ECO:0000256" key="1">
    <source>
        <dbReference type="SAM" id="MobiDB-lite"/>
    </source>
</evidence>
<keyword evidence="2" id="KW-0732">Signal</keyword>
<feature type="chain" id="PRO_5020746579" evidence="2">
    <location>
        <begin position="24"/>
        <end position="320"/>
    </location>
</feature>
<dbReference type="EMBL" id="SDMQ01000009">
    <property type="protein sequence ID" value="TBT83924.1"/>
    <property type="molecule type" value="Genomic_DNA"/>
</dbReference>
<feature type="region of interest" description="Disordered" evidence="1">
    <location>
        <begin position="29"/>
        <end position="52"/>
    </location>
</feature>
<organism evidence="3 4">
    <name type="scientific">Propioniciclava sinopodophylli</name>
    <dbReference type="NCBI Taxonomy" id="1837344"/>
    <lineage>
        <taxon>Bacteria</taxon>
        <taxon>Bacillati</taxon>
        <taxon>Actinomycetota</taxon>
        <taxon>Actinomycetes</taxon>
        <taxon>Propionibacteriales</taxon>
        <taxon>Propionibacteriaceae</taxon>
        <taxon>Propioniciclava</taxon>
    </lineage>
</organism>
<accession>A0A4Q9KCD6</accession>
<evidence type="ECO:0000256" key="2">
    <source>
        <dbReference type="SAM" id="SignalP"/>
    </source>
</evidence>
<dbReference type="OrthoDB" id="3711884at2"/>
<reference evidence="3 4" key="1">
    <citation type="submission" date="2019-01" db="EMBL/GenBank/DDBJ databases">
        <title>Lactibacter flavus gen. nov., sp. nov., a novel bacterium of the family Propionibacteriaceae isolated from raw milk and dairy products.</title>
        <authorList>
            <person name="Huptas C."/>
            <person name="Wenning M."/>
            <person name="Breitenwieser F."/>
            <person name="Doll E."/>
            <person name="Von Neubeck M."/>
            <person name="Busse H.-J."/>
            <person name="Scherer S."/>
        </authorList>
    </citation>
    <scope>NUCLEOTIDE SEQUENCE [LARGE SCALE GENOMIC DNA]</scope>
    <source>
        <strain evidence="3 4">KCTC 33808</strain>
    </source>
</reference>
<evidence type="ECO:0000313" key="3">
    <source>
        <dbReference type="EMBL" id="TBT83924.1"/>
    </source>
</evidence>
<dbReference type="RefSeq" id="WP_131168340.1">
    <property type="nucleotide sequence ID" value="NZ_SDMQ01000009.1"/>
</dbReference>
<dbReference type="PROSITE" id="PS51257">
    <property type="entry name" value="PROKAR_LIPOPROTEIN"/>
    <property type="match status" value="1"/>
</dbReference>